<feature type="compositionally biased region" description="Low complexity" evidence="1">
    <location>
        <begin position="158"/>
        <end position="172"/>
    </location>
</feature>
<protein>
    <submittedName>
        <fullName evidence="2">Uncharacterized protein</fullName>
    </submittedName>
</protein>
<organism evidence="2 3">
    <name type="scientific">Anopheles albimanus</name>
    <name type="common">New world malaria mosquito</name>
    <dbReference type="NCBI Taxonomy" id="7167"/>
    <lineage>
        <taxon>Eukaryota</taxon>
        <taxon>Metazoa</taxon>
        <taxon>Ecdysozoa</taxon>
        <taxon>Arthropoda</taxon>
        <taxon>Hexapoda</taxon>
        <taxon>Insecta</taxon>
        <taxon>Pterygota</taxon>
        <taxon>Neoptera</taxon>
        <taxon>Endopterygota</taxon>
        <taxon>Diptera</taxon>
        <taxon>Nematocera</taxon>
        <taxon>Culicoidea</taxon>
        <taxon>Culicidae</taxon>
        <taxon>Anophelinae</taxon>
        <taxon>Anopheles</taxon>
    </lineage>
</organism>
<evidence type="ECO:0000313" key="2">
    <source>
        <dbReference type="EnsemblMetazoa" id="AALB006247-PA"/>
    </source>
</evidence>
<reference evidence="2 3" key="1">
    <citation type="journal article" date="2017" name="G3 (Bethesda)">
        <title>The Physical Genome Mapping of Anopheles albimanus Corrected Scaffold Misassemblies and Identified Interarm Rearrangements in Genus Anopheles.</title>
        <authorList>
            <person name="Artemov G.N."/>
            <person name="Peery A.N."/>
            <person name="Jiang X."/>
            <person name="Tu Z."/>
            <person name="Stegniy V.N."/>
            <person name="Sharakhova M.V."/>
            <person name="Sharakhov I.V."/>
        </authorList>
    </citation>
    <scope>NUCLEOTIDE SEQUENCE [LARGE SCALE GENOMIC DNA]</scope>
    <source>
        <strain evidence="2 3">ALBI9_A</strain>
    </source>
</reference>
<dbReference type="RefSeq" id="XP_035789337.1">
    <property type="nucleotide sequence ID" value="XM_035933444.1"/>
</dbReference>
<dbReference type="GeneID" id="118465319"/>
<name>A0A182FIA3_ANOAL</name>
<proteinExistence type="predicted"/>
<dbReference type="AlphaFoldDB" id="A0A182FIA3"/>
<accession>A0A182FIA3</accession>
<dbReference type="OrthoDB" id="7748004at2759"/>
<dbReference type="VEuPathDB" id="VectorBase:AALB20_026093"/>
<feature type="region of interest" description="Disordered" evidence="1">
    <location>
        <begin position="150"/>
        <end position="181"/>
    </location>
</feature>
<evidence type="ECO:0000256" key="1">
    <source>
        <dbReference type="SAM" id="MobiDB-lite"/>
    </source>
</evidence>
<reference evidence="2" key="2">
    <citation type="submission" date="2022-08" db="UniProtKB">
        <authorList>
            <consortium name="EnsemblMetazoa"/>
        </authorList>
    </citation>
    <scope>IDENTIFICATION</scope>
    <source>
        <strain evidence="2">STECLA/ALBI9_A</strain>
    </source>
</reference>
<sequence length="195" mass="22261">MAVSEESHSLIPRVDVVFLAYKRADINRQMQPKVTLDSVSTISLFELQQHLRAKRSERSRMSIEAYKHYRWYNAALVAELCAIKGGRTERPLVRAFHWYIETSNRNAFRLEGKQYEAVSLVLAAEVEHWYYSAGAGRAAHGKRARVFDTPMQTESYQSKRPSSSSLRSLPDSMKGKPINSGYKICDLDDINEESG</sequence>
<dbReference type="VEuPathDB" id="VectorBase:AALB006247"/>
<dbReference type="KEGG" id="aali:118465319"/>
<keyword evidence="3" id="KW-1185">Reference proteome</keyword>
<dbReference type="Proteomes" id="UP000069272">
    <property type="component" value="Chromosome 3L"/>
</dbReference>
<evidence type="ECO:0000313" key="3">
    <source>
        <dbReference type="Proteomes" id="UP000069272"/>
    </source>
</evidence>
<dbReference type="EnsemblMetazoa" id="AALB006247-RA">
    <property type="protein sequence ID" value="AALB006247-PA"/>
    <property type="gene ID" value="AALB006247"/>
</dbReference>